<dbReference type="EMBL" id="MPUH01000176">
    <property type="protein sequence ID" value="OMJ87467.1"/>
    <property type="molecule type" value="Genomic_DNA"/>
</dbReference>
<name>A0A1R2CEL2_9CILI</name>
<dbReference type="PRINTS" id="PR00080">
    <property type="entry name" value="SDRFAMILY"/>
</dbReference>
<dbReference type="SUPFAM" id="SSF51735">
    <property type="entry name" value="NAD(P)-binding Rossmann-fold domains"/>
    <property type="match status" value="1"/>
</dbReference>
<keyword evidence="7" id="KW-0443">Lipid metabolism</keyword>
<evidence type="ECO:0000313" key="14">
    <source>
        <dbReference type="Proteomes" id="UP000187209"/>
    </source>
</evidence>
<dbReference type="GO" id="GO:0016020">
    <property type="term" value="C:membrane"/>
    <property type="evidence" value="ECO:0007669"/>
    <property type="project" value="UniProtKB-SubCell"/>
</dbReference>
<organism evidence="13 14">
    <name type="scientific">Stentor coeruleus</name>
    <dbReference type="NCBI Taxonomy" id="5963"/>
    <lineage>
        <taxon>Eukaryota</taxon>
        <taxon>Sar</taxon>
        <taxon>Alveolata</taxon>
        <taxon>Ciliophora</taxon>
        <taxon>Postciliodesmatophora</taxon>
        <taxon>Heterotrichea</taxon>
        <taxon>Heterotrichida</taxon>
        <taxon>Stentoridae</taxon>
        <taxon>Stentor</taxon>
    </lineage>
</organism>
<comment type="similarity">
    <text evidence="2 12">Belongs to the short-chain dehydrogenases/reductases (SDR) family.</text>
</comment>
<dbReference type="Gene3D" id="3.40.50.720">
    <property type="entry name" value="NAD(P)-binding Rossmann-like Domain"/>
    <property type="match status" value="1"/>
</dbReference>
<dbReference type="FunFam" id="3.40.50.720:FF:000131">
    <property type="entry name" value="Short-chain dehydrogenase/reductase 3"/>
    <property type="match status" value="1"/>
</dbReference>
<evidence type="ECO:0000256" key="4">
    <source>
        <dbReference type="ARBA" id="ARBA00022857"/>
    </source>
</evidence>
<protein>
    <recommendedName>
        <fullName evidence="10">Short-chain dehydrogenase/reductase 3</fullName>
    </recommendedName>
    <alternativeName>
        <fullName evidence="11">Retinal short-chain dehydrogenase/reductase 1</fullName>
    </alternativeName>
</protein>
<proteinExistence type="inferred from homology"/>
<keyword evidence="6" id="KW-0560">Oxidoreductase</keyword>
<evidence type="ECO:0000256" key="7">
    <source>
        <dbReference type="ARBA" id="ARBA00023098"/>
    </source>
</evidence>
<evidence type="ECO:0000256" key="1">
    <source>
        <dbReference type="ARBA" id="ARBA00004141"/>
    </source>
</evidence>
<dbReference type="GO" id="GO:0052650">
    <property type="term" value="F:all-trans-retinol dehydrogenase (NADP+) activity"/>
    <property type="evidence" value="ECO:0007669"/>
    <property type="project" value="UniProtKB-ARBA"/>
</dbReference>
<dbReference type="Pfam" id="PF00106">
    <property type="entry name" value="adh_short"/>
    <property type="match status" value="1"/>
</dbReference>
<dbReference type="PANTHER" id="PTHR24322:SF736">
    <property type="entry name" value="RETINOL DEHYDROGENASE 10"/>
    <property type="match status" value="1"/>
</dbReference>
<evidence type="ECO:0000256" key="10">
    <source>
        <dbReference type="ARBA" id="ARBA00068717"/>
    </source>
</evidence>
<evidence type="ECO:0000256" key="2">
    <source>
        <dbReference type="ARBA" id="ARBA00006484"/>
    </source>
</evidence>
<dbReference type="OrthoDB" id="311525at2759"/>
<evidence type="ECO:0000313" key="13">
    <source>
        <dbReference type="EMBL" id="OMJ87467.1"/>
    </source>
</evidence>
<evidence type="ECO:0000256" key="12">
    <source>
        <dbReference type="RuleBase" id="RU000363"/>
    </source>
</evidence>
<accession>A0A1R2CEL2</accession>
<keyword evidence="8" id="KW-0472">Membrane</keyword>
<dbReference type="InterPro" id="IPR036291">
    <property type="entry name" value="NAD(P)-bd_dom_sf"/>
</dbReference>
<keyword evidence="3" id="KW-0812">Transmembrane</keyword>
<comment type="caution">
    <text evidence="13">The sequence shown here is derived from an EMBL/GenBank/DDBJ whole genome shotgun (WGS) entry which is preliminary data.</text>
</comment>
<evidence type="ECO:0000256" key="11">
    <source>
        <dbReference type="ARBA" id="ARBA00082544"/>
    </source>
</evidence>
<evidence type="ECO:0000256" key="8">
    <source>
        <dbReference type="ARBA" id="ARBA00023136"/>
    </source>
</evidence>
<comment type="subcellular location">
    <subcellularLocation>
        <location evidence="1">Membrane</location>
        <topology evidence="1">Multi-pass membrane protein</topology>
    </subcellularLocation>
</comment>
<reference evidence="13 14" key="1">
    <citation type="submission" date="2016-11" db="EMBL/GenBank/DDBJ databases">
        <title>The macronuclear genome of Stentor coeruleus: a giant cell with tiny introns.</title>
        <authorList>
            <person name="Slabodnick M."/>
            <person name="Ruby J.G."/>
            <person name="Reiff S.B."/>
            <person name="Swart E.C."/>
            <person name="Gosai S."/>
            <person name="Prabakaran S."/>
            <person name="Witkowska E."/>
            <person name="Larue G.E."/>
            <person name="Fisher S."/>
            <person name="Freeman R.M."/>
            <person name="Gunawardena J."/>
            <person name="Chu W."/>
            <person name="Stover N.A."/>
            <person name="Gregory B.D."/>
            <person name="Nowacki M."/>
            <person name="Derisi J."/>
            <person name="Roy S.W."/>
            <person name="Marshall W.F."/>
            <person name="Sood P."/>
        </authorList>
    </citation>
    <scope>NUCLEOTIDE SEQUENCE [LARGE SCALE GENOMIC DNA]</scope>
    <source>
        <strain evidence="13">WM001</strain>
    </source>
</reference>
<dbReference type="AlphaFoldDB" id="A0A1R2CEL2"/>
<keyword evidence="5" id="KW-1133">Transmembrane helix</keyword>
<evidence type="ECO:0000256" key="3">
    <source>
        <dbReference type="ARBA" id="ARBA00022692"/>
    </source>
</evidence>
<evidence type="ECO:0000256" key="6">
    <source>
        <dbReference type="ARBA" id="ARBA00023002"/>
    </source>
</evidence>
<gene>
    <name evidence="13" type="ORF">SteCoe_10798</name>
</gene>
<sequence length="314" mass="34714">MDSIKSKVSNFFNSASKKFSNLSRNQKIVVGSFSAYFLYKFMKSSTKKPKNLNNEIVFITGAASGIGKQLAYLLAKEGAKVVIVDINKDMAEKVADSLTADGFQAIAIECDVTSLESVKIASNRVRNHFGDPTILINNAGIVSGKAITEIPIESVERTFKVNVISHFYTIKEFLPKMIENDKGHIVTIASLAGIVGLNRLTDYSASKFAAVGLDESLRNELNAQGSNVKTTCINPFYVNTGMFDGVKTAIPMLKEDFVARRILEAIKFDEKVVTIPNSLNYIYVLRALLSVDNFDRYLKGSRAYEPMKTFKGRN</sequence>
<keyword evidence="14" id="KW-1185">Reference proteome</keyword>
<dbReference type="CDD" id="cd05339">
    <property type="entry name" value="17beta-HSDXI-like_SDR_c"/>
    <property type="match status" value="1"/>
</dbReference>
<comment type="function">
    <text evidence="9">Catalyzes the reduction of all-trans-retinal to all-trans-retinol in the presence of NADPH.</text>
</comment>
<keyword evidence="4" id="KW-0521">NADP</keyword>
<dbReference type="Proteomes" id="UP000187209">
    <property type="component" value="Unassembled WGS sequence"/>
</dbReference>
<dbReference type="PRINTS" id="PR00081">
    <property type="entry name" value="GDHRDH"/>
</dbReference>
<dbReference type="PANTHER" id="PTHR24322">
    <property type="entry name" value="PKSB"/>
    <property type="match status" value="1"/>
</dbReference>
<evidence type="ECO:0000256" key="5">
    <source>
        <dbReference type="ARBA" id="ARBA00022989"/>
    </source>
</evidence>
<dbReference type="InterPro" id="IPR002347">
    <property type="entry name" value="SDR_fam"/>
</dbReference>
<evidence type="ECO:0000256" key="9">
    <source>
        <dbReference type="ARBA" id="ARBA00059620"/>
    </source>
</evidence>